<dbReference type="AlphaFoldDB" id="A0A0G2J4G3"/>
<feature type="transmembrane region" description="Helical" evidence="2">
    <location>
        <begin position="201"/>
        <end position="220"/>
    </location>
</feature>
<gene>
    <name evidence="3" type="ORF">EMCG_01219</name>
</gene>
<name>A0A0G2J4G3_9EURO</name>
<comment type="caution">
    <text evidence="3">The sequence shown here is derived from an EMBL/GenBank/DDBJ whole genome shotgun (WGS) entry which is preliminary data.</text>
</comment>
<dbReference type="VEuPathDB" id="FungiDB:EMCG_01219"/>
<keyword evidence="2" id="KW-1133">Transmembrane helix</keyword>
<feature type="transmembrane region" description="Helical" evidence="2">
    <location>
        <begin position="240"/>
        <end position="259"/>
    </location>
</feature>
<feature type="compositionally biased region" description="Basic and acidic residues" evidence="1">
    <location>
        <begin position="302"/>
        <end position="312"/>
    </location>
</feature>
<organism evidence="3 4">
    <name type="scientific">[Emmonsia] crescens</name>
    <dbReference type="NCBI Taxonomy" id="73230"/>
    <lineage>
        <taxon>Eukaryota</taxon>
        <taxon>Fungi</taxon>
        <taxon>Dikarya</taxon>
        <taxon>Ascomycota</taxon>
        <taxon>Pezizomycotina</taxon>
        <taxon>Eurotiomycetes</taxon>
        <taxon>Eurotiomycetidae</taxon>
        <taxon>Onygenales</taxon>
        <taxon>Ajellomycetaceae</taxon>
        <taxon>Emergomyces</taxon>
    </lineage>
</organism>
<evidence type="ECO:0000313" key="4">
    <source>
        <dbReference type="Proteomes" id="UP000034164"/>
    </source>
</evidence>
<accession>A0A0G2J4G3</accession>
<feature type="transmembrane region" description="Helical" evidence="2">
    <location>
        <begin position="167"/>
        <end position="189"/>
    </location>
</feature>
<feature type="transmembrane region" description="Helical" evidence="2">
    <location>
        <begin position="6"/>
        <end position="27"/>
    </location>
</feature>
<evidence type="ECO:0000256" key="1">
    <source>
        <dbReference type="SAM" id="MobiDB-lite"/>
    </source>
</evidence>
<feature type="transmembrane region" description="Helical" evidence="2">
    <location>
        <begin position="114"/>
        <end position="135"/>
    </location>
</feature>
<keyword evidence="2" id="KW-0812">Transmembrane</keyword>
<feature type="transmembrane region" description="Helical" evidence="2">
    <location>
        <begin position="74"/>
        <end position="94"/>
    </location>
</feature>
<feature type="region of interest" description="Disordered" evidence="1">
    <location>
        <begin position="292"/>
        <end position="344"/>
    </location>
</feature>
<sequence length="344" mass="37673">MFSAAHIVQLAEYAVGIIGMLIVSYFVVKAHMATNGATFVWLTWACGLFLITVIASTAVVGIEPGGEAIVSSHLAAVANFVGGIADNILLIFLVELPLTSLQHLQSRPTLRRNIRYYTFVISAVLSVISISLLGVTESAIVVLSPSVSIHFSYDVAMMLYNASKNLAIAYSVIYWINSILFIGLCFVVTSRAGGGKRTRGITIRFIAVTLLNLIRTTWRFSLAVKQPLDTTVALIIDPLLYIWPTVVMFGLLASISWIAPRDDGGPDMVGPEVTRQQQPFLPHETHSNIYEAPSEQPLPAEMHGRSRPRETSELQGVMTYELPDNSQQQRVVALKDAESVRSGR</sequence>
<reference evidence="4" key="1">
    <citation type="journal article" date="2015" name="PLoS Genet.">
        <title>The dynamic genome and transcriptome of the human fungal pathogen Blastomyces and close relative Emmonsia.</title>
        <authorList>
            <person name="Munoz J.F."/>
            <person name="Gauthier G.M."/>
            <person name="Desjardins C.A."/>
            <person name="Gallo J.E."/>
            <person name="Holder J."/>
            <person name="Sullivan T.D."/>
            <person name="Marty A.J."/>
            <person name="Carmen J.C."/>
            <person name="Chen Z."/>
            <person name="Ding L."/>
            <person name="Gujja S."/>
            <person name="Magrini V."/>
            <person name="Misas E."/>
            <person name="Mitreva M."/>
            <person name="Priest M."/>
            <person name="Saif S."/>
            <person name="Whiston E.A."/>
            <person name="Young S."/>
            <person name="Zeng Q."/>
            <person name="Goldman W.E."/>
            <person name="Mardis E.R."/>
            <person name="Taylor J.W."/>
            <person name="McEwen J.G."/>
            <person name="Clay O.K."/>
            <person name="Klein B.S."/>
            <person name="Cuomo C.A."/>
        </authorList>
    </citation>
    <scope>NUCLEOTIDE SEQUENCE [LARGE SCALE GENOMIC DNA]</scope>
    <source>
        <strain evidence="4">UAMH 3008</strain>
    </source>
</reference>
<evidence type="ECO:0000256" key="2">
    <source>
        <dbReference type="SAM" id="Phobius"/>
    </source>
</evidence>
<feature type="transmembrane region" description="Helical" evidence="2">
    <location>
        <begin position="39"/>
        <end position="62"/>
    </location>
</feature>
<keyword evidence="2" id="KW-0472">Membrane</keyword>
<feature type="compositionally biased region" description="Basic and acidic residues" evidence="1">
    <location>
        <begin position="333"/>
        <end position="344"/>
    </location>
</feature>
<protein>
    <submittedName>
        <fullName evidence="3">Uncharacterized protein</fullName>
    </submittedName>
</protein>
<evidence type="ECO:0000313" key="3">
    <source>
        <dbReference type="EMBL" id="KKZ65834.1"/>
    </source>
</evidence>
<dbReference type="EMBL" id="LCZI01000569">
    <property type="protein sequence ID" value="KKZ65834.1"/>
    <property type="molecule type" value="Genomic_DNA"/>
</dbReference>
<proteinExistence type="predicted"/>
<dbReference type="Proteomes" id="UP000034164">
    <property type="component" value="Unassembled WGS sequence"/>
</dbReference>